<organism evidence="4 5">
    <name type="scientific">Blepharisma stoltei</name>
    <dbReference type="NCBI Taxonomy" id="1481888"/>
    <lineage>
        <taxon>Eukaryota</taxon>
        <taxon>Sar</taxon>
        <taxon>Alveolata</taxon>
        <taxon>Ciliophora</taxon>
        <taxon>Postciliodesmatophora</taxon>
        <taxon>Heterotrichea</taxon>
        <taxon>Heterotrichida</taxon>
        <taxon>Blepharismidae</taxon>
        <taxon>Blepharisma</taxon>
    </lineage>
</organism>
<accession>A0AAU9K163</accession>
<protein>
    <recommendedName>
        <fullName evidence="3">Cathepsin propeptide inhibitor domain-containing protein</fullName>
    </recommendedName>
</protein>
<dbReference type="EMBL" id="CAJZBQ010000041">
    <property type="protein sequence ID" value="CAG9326911.1"/>
    <property type="molecule type" value="Genomic_DNA"/>
</dbReference>
<name>A0AAU9K163_9CILI</name>
<evidence type="ECO:0000259" key="3">
    <source>
        <dbReference type="SMART" id="SM00848"/>
    </source>
</evidence>
<comment type="caution">
    <text evidence="4">The sequence shown here is derived from an EMBL/GenBank/DDBJ whole genome shotgun (WGS) entry which is preliminary data.</text>
</comment>
<dbReference type="InterPro" id="IPR013128">
    <property type="entry name" value="Peptidase_C1A"/>
</dbReference>
<dbReference type="GO" id="GO:0008234">
    <property type="term" value="F:cysteine-type peptidase activity"/>
    <property type="evidence" value="ECO:0007669"/>
    <property type="project" value="InterPro"/>
</dbReference>
<reference evidence="4" key="1">
    <citation type="submission" date="2021-09" db="EMBL/GenBank/DDBJ databases">
        <authorList>
            <consortium name="AG Swart"/>
            <person name="Singh M."/>
            <person name="Singh A."/>
            <person name="Seah K."/>
            <person name="Emmerich C."/>
        </authorList>
    </citation>
    <scope>NUCLEOTIDE SEQUENCE</scope>
    <source>
        <strain evidence="4">ATCC30299</strain>
    </source>
</reference>
<comment type="similarity">
    <text evidence="1">Belongs to the peptidase C1 family.</text>
</comment>
<dbReference type="PANTHER" id="PTHR12411">
    <property type="entry name" value="CYSTEINE PROTEASE FAMILY C1-RELATED"/>
    <property type="match status" value="1"/>
</dbReference>
<dbReference type="Pfam" id="PF08246">
    <property type="entry name" value="Inhibitor_I29"/>
    <property type="match status" value="1"/>
</dbReference>
<dbReference type="InterPro" id="IPR013201">
    <property type="entry name" value="Prot_inhib_I29"/>
</dbReference>
<dbReference type="Proteomes" id="UP001162131">
    <property type="component" value="Unassembled WGS sequence"/>
</dbReference>
<dbReference type="Gene3D" id="3.90.70.10">
    <property type="entry name" value="Cysteine proteinases"/>
    <property type="match status" value="1"/>
</dbReference>
<dbReference type="GO" id="GO:0006508">
    <property type="term" value="P:proteolysis"/>
    <property type="evidence" value="ECO:0007669"/>
    <property type="project" value="InterPro"/>
</dbReference>
<dbReference type="AlphaFoldDB" id="A0AAU9K163"/>
<evidence type="ECO:0000313" key="4">
    <source>
        <dbReference type="EMBL" id="CAG9326911.1"/>
    </source>
</evidence>
<sequence length="174" mass="19213">MLNQFHAENQEFLAFIAKFNKVYTSLDEFNDRFKIFRDNAAYARVHNSLGESYLLGSTQFSYLTLEEFKALYTSNIPVPTNHAPISEIPLEALPTSVDWRGSQYVTPIKNQGSNCNAGWAFAAAGALETSWCLKTGNLASLSAQELIDCSSSYGNQGCKAAPHIMLMGLLKIMA</sequence>
<dbReference type="SUPFAM" id="SSF54001">
    <property type="entry name" value="Cysteine proteinases"/>
    <property type="match status" value="1"/>
</dbReference>
<proteinExistence type="inferred from homology"/>
<keyword evidence="5" id="KW-1185">Reference proteome</keyword>
<dbReference type="InterPro" id="IPR038765">
    <property type="entry name" value="Papain-like_cys_pep_sf"/>
</dbReference>
<feature type="domain" description="Cathepsin propeptide inhibitor" evidence="3">
    <location>
        <begin position="12"/>
        <end position="68"/>
    </location>
</feature>
<evidence type="ECO:0000256" key="1">
    <source>
        <dbReference type="ARBA" id="ARBA00008455"/>
    </source>
</evidence>
<keyword evidence="2" id="KW-0865">Zymogen</keyword>
<evidence type="ECO:0000313" key="5">
    <source>
        <dbReference type="Proteomes" id="UP001162131"/>
    </source>
</evidence>
<dbReference type="InterPro" id="IPR000668">
    <property type="entry name" value="Peptidase_C1A_C"/>
</dbReference>
<dbReference type="Pfam" id="PF00112">
    <property type="entry name" value="Peptidase_C1"/>
    <property type="match status" value="1"/>
</dbReference>
<dbReference type="SMART" id="SM00848">
    <property type="entry name" value="Inhibitor_I29"/>
    <property type="match status" value="1"/>
</dbReference>
<gene>
    <name evidence="4" type="ORF">BSTOLATCC_MIC42171</name>
</gene>
<evidence type="ECO:0000256" key="2">
    <source>
        <dbReference type="ARBA" id="ARBA00023145"/>
    </source>
</evidence>